<evidence type="ECO:0000313" key="3">
    <source>
        <dbReference type="Proteomes" id="UP001150925"/>
    </source>
</evidence>
<dbReference type="AlphaFoldDB" id="A0A9W8AM02"/>
<evidence type="ECO:0000313" key="2">
    <source>
        <dbReference type="EMBL" id="KAJ1954089.1"/>
    </source>
</evidence>
<gene>
    <name evidence="2" type="ORF">IWQ62_005843</name>
</gene>
<keyword evidence="3" id="KW-1185">Reference proteome</keyword>
<reference evidence="2" key="1">
    <citation type="submission" date="2022-07" db="EMBL/GenBank/DDBJ databases">
        <title>Phylogenomic reconstructions and comparative analyses of Kickxellomycotina fungi.</title>
        <authorList>
            <person name="Reynolds N.K."/>
            <person name="Stajich J.E."/>
            <person name="Barry K."/>
            <person name="Grigoriev I.V."/>
            <person name="Crous P."/>
            <person name="Smith M.E."/>
        </authorList>
    </citation>
    <scope>NUCLEOTIDE SEQUENCE</scope>
    <source>
        <strain evidence="2">RSA 1196</strain>
    </source>
</reference>
<evidence type="ECO:0000256" key="1">
    <source>
        <dbReference type="SAM" id="Phobius"/>
    </source>
</evidence>
<keyword evidence="1" id="KW-0812">Transmembrane</keyword>
<accession>A0A9W8AM02</accession>
<dbReference type="OrthoDB" id="5564936at2759"/>
<comment type="caution">
    <text evidence="2">The sequence shown here is derived from an EMBL/GenBank/DDBJ whole genome shotgun (WGS) entry which is preliminary data.</text>
</comment>
<keyword evidence="1" id="KW-0472">Membrane</keyword>
<proteinExistence type="predicted"/>
<organism evidence="2 3">
    <name type="scientific">Dispira parvispora</name>
    <dbReference type="NCBI Taxonomy" id="1520584"/>
    <lineage>
        <taxon>Eukaryota</taxon>
        <taxon>Fungi</taxon>
        <taxon>Fungi incertae sedis</taxon>
        <taxon>Zoopagomycota</taxon>
        <taxon>Kickxellomycotina</taxon>
        <taxon>Dimargaritomycetes</taxon>
        <taxon>Dimargaritales</taxon>
        <taxon>Dimargaritaceae</taxon>
        <taxon>Dispira</taxon>
    </lineage>
</organism>
<sequence>MNWFQRLPRSSHTVHLPQSPFISPTIARYASRQTTNKVKERISAVTPFPTSQGTGHQLVELYVSPGATTIKSLKTYALVFFGCTIGFAPYIYAKGEDVRGAAFLAAFASFMPVCMMHVVTRNVVSRLWLVTDTQGRLPQAIRHYFFQSGSPPSASGTHPRFPQQPVAIEVFNIWGRSKVYTVKLDQLYVAGTRRGYDVLETRGAKDINRISLPLSFYIREGMDKTVPALKAFKNQLGML</sequence>
<dbReference type="Proteomes" id="UP001150925">
    <property type="component" value="Unassembled WGS sequence"/>
</dbReference>
<name>A0A9W8AM02_9FUNG</name>
<feature type="transmembrane region" description="Helical" evidence="1">
    <location>
        <begin position="75"/>
        <end position="92"/>
    </location>
</feature>
<keyword evidence="1" id="KW-1133">Transmembrane helix</keyword>
<protein>
    <submittedName>
        <fullName evidence="2">Uncharacterized protein</fullName>
    </submittedName>
</protein>
<feature type="transmembrane region" description="Helical" evidence="1">
    <location>
        <begin position="98"/>
        <end position="119"/>
    </location>
</feature>
<dbReference type="EMBL" id="JANBPY010002677">
    <property type="protein sequence ID" value="KAJ1954089.1"/>
    <property type="molecule type" value="Genomic_DNA"/>
</dbReference>